<reference evidence="2" key="1">
    <citation type="journal article" date="2020" name="J Insects Food Feed">
        <title>The yellow mealworm (Tenebrio molitor) genome: a resource for the emerging insects as food and feed industry.</title>
        <authorList>
            <person name="Eriksson T."/>
            <person name="Andere A."/>
            <person name="Kelstrup H."/>
            <person name="Emery V."/>
            <person name="Picard C."/>
        </authorList>
    </citation>
    <scope>NUCLEOTIDE SEQUENCE</scope>
    <source>
        <strain evidence="2">Stoneville</strain>
        <tissue evidence="2">Whole head</tissue>
    </source>
</reference>
<proteinExistence type="predicted"/>
<organism evidence="2 3">
    <name type="scientific">Tenebrio molitor</name>
    <name type="common">Yellow mealworm beetle</name>
    <dbReference type="NCBI Taxonomy" id="7067"/>
    <lineage>
        <taxon>Eukaryota</taxon>
        <taxon>Metazoa</taxon>
        <taxon>Ecdysozoa</taxon>
        <taxon>Arthropoda</taxon>
        <taxon>Hexapoda</taxon>
        <taxon>Insecta</taxon>
        <taxon>Pterygota</taxon>
        <taxon>Neoptera</taxon>
        <taxon>Endopterygota</taxon>
        <taxon>Coleoptera</taxon>
        <taxon>Polyphaga</taxon>
        <taxon>Cucujiformia</taxon>
        <taxon>Tenebrionidae</taxon>
        <taxon>Tenebrio</taxon>
    </lineage>
</organism>
<dbReference type="AlphaFoldDB" id="A0A8J6H7E6"/>
<evidence type="ECO:0000313" key="2">
    <source>
        <dbReference type="EMBL" id="KAH0809247.1"/>
    </source>
</evidence>
<name>A0A8J6H7E6_TENMO</name>
<accession>A0A8J6H7E6</accession>
<evidence type="ECO:0000256" key="1">
    <source>
        <dbReference type="SAM" id="MobiDB-lite"/>
    </source>
</evidence>
<protein>
    <submittedName>
        <fullName evidence="2">Uncharacterized protein</fullName>
    </submittedName>
</protein>
<evidence type="ECO:0000313" key="3">
    <source>
        <dbReference type="Proteomes" id="UP000719412"/>
    </source>
</evidence>
<feature type="compositionally biased region" description="Basic and acidic residues" evidence="1">
    <location>
        <begin position="16"/>
        <end position="26"/>
    </location>
</feature>
<comment type="caution">
    <text evidence="2">The sequence shown here is derived from an EMBL/GenBank/DDBJ whole genome shotgun (WGS) entry which is preliminary data.</text>
</comment>
<keyword evidence="3" id="KW-1185">Reference proteome</keyword>
<dbReference type="EMBL" id="JABDTM020028251">
    <property type="protein sequence ID" value="KAH0809247.1"/>
    <property type="molecule type" value="Genomic_DNA"/>
</dbReference>
<dbReference type="Proteomes" id="UP000719412">
    <property type="component" value="Unassembled WGS sequence"/>
</dbReference>
<feature type="region of interest" description="Disordered" evidence="1">
    <location>
        <begin position="1"/>
        <end position="40"/>
    </location>
</feature>
<reference evidence="2" key="2">
    <citation type="submission" date="2021-08" db="EMBL/GenBank/DDBJ databases">
        <authorList>
            <person name="Eriksson T."/>
        </authorList>
    </citation>
    <scope>NUCLEOTIDE SEQUENCE</scope>
    <source>
        <strain evidence="2">Stoneville</strain>
        <tissue evidence="2">Whole head</tissue>
    </source>
</reference>
<feature type="compositionally biased region" description="Gly residues" evidence="1">
    <location>
        <begin position="27"/>
        <end position="39"/>
    </location>
</feature>
<gene>
    <name evidence="2" type="ORF">GEV33_013543</name>
</gene>
<sequence>MSLTTSSGMLPTHFDSASRERADVRGRGLGMEGTGGGGESAREIFEMGAKSGQKIARLHSEGRAKEKRLRVKAEKRVAKFEDKMGGSEECRKLNAREK</sequence>